<reference evidence="6" key="3">
    <citation type="submission" date="2022-07" db="EMBL/GenBank/DDBJ databases">
        <title>Complete genome of Mycoplasma hyosynoviae B1.</title>
        <authorList>
            <person name="Spergser J."/>
        </authorList>
    </citation>
    <scope>NUCLEOTIDE SEQUENCE</scope>
    <source>
        <strain evidence="6">B1</strain>
    </source>
</reference>
<feature type="region of interest" description="Disordered" evidence="1">
    <location>
        <begin position="281"/>
        <end position="313"/>
    </location>
</feature>
<feature type="transmembrane region" description="Helical" evidence="2">
    <location>
        <begin position="123"/>
        <end position="142"/>
    </location>
</feature>
<dbReference type="EMBL" id="CP101127">
    <property type="protein sequence ID" value="UTO25811.1"/>
    <property type="molecule type" value="Genomic_DNA"/>
</dbReference>
<keyword evidence="2" id="KW-1133">Transmembrane helix</keyword>
<dbReference type="EMBL" id="CP008748">
    <property type="protein sequence ID" value="ASI54083.1"/>
    <property type="molecule type" value="Genomic_DNA"/>
</dbReference>
<dbReference type="RefSeq" id="WP_036441320.1">
    <property type="nucleotide sequence ID" value="NZ_CP008748.1"/>
</dbReference>
<evidence type="ECO:0000313" key="8">
    <source>
        <dbReference type="Proteomes" id="UP000294882"/>
    </source>
</evidence>
<dbReference type="Proteomes" id="UP001059349">
    <property type="component" value="Chromosome"/>
</dbReference>
<dbReference type="KEGG" id="mhyv:MHSN_02775"/>
<evidence type="ECO:0000313" key="7">
    <source>
        <dbReference type="Proteomes" id="UP000264882"/>
    </source>
</evidence>
<dbReference type="EMBL" id="SOCH01000003">
    <property type="protein sequence ID" value="TDU97745.1"/>
    <property type="molecule type" value="Genomic_DNA"/>
</dbReference>
<keyword evidence="2" id="KW-0472">Membrane</keyword>
<evidence type="ECO:0000256" key="1">
    <source>
        <dbReference type="SAM" id="MobiDB-lite"/>
    </source>
</evidence>
<evidence type="ECO:0000313" key="6">
    <source>
        <dbReference type="EMBL" id="UTO25811.1"/>
    </source>
</evidence>
<dbReference type="AlphaFoldDB" id="A0A063YLX0"/>
<dbReference type="Proteomes" id="UP000264882">
    <property type="component" value="Chromosome"/>
</dbReference>
<organism evidence="5 8">
    <name type="scientific">Metamycoplasma hyosynoviae</name>
    <dbReference type="NCBI Taxonomy" id="29559"/>
    <lineage>
        <taxon>Bacteria</taxon>
        <taxon>Bacillati</taxon>
        <taxon>Mycoplasmatota</taxon>
        <taxon>Mycoplasmoidales</taxon>
        <taxon>Metamycoplasmataceae</taxon>
        <taxon>Metamycoplasma</taxon>
    </lineage>
</organism>
<gene>
    <name evidence="5" type="ORF">JN03_0256</name>
    <name evidence="3" type="ORF">MHSN_02775</name>
    <name evidence="6" type="ORF">NMG93_02980</name>
    <name evidence="4" type="ORF">QJ129_01940</name>
</gene>
<reference evidence="5 8" key="2">
    <citation type="submission" date="2019-03" db="EMBL/GenBank/DDBJ databases">
        <title>Genomic Encyclopedia of Archaeal and Bacterial Type Strains, Phase II (KMG-II): from individual species to whole genera.</title>
        <authorList>
            <person name="Goeker M."/>
        </authorList>
    </citation>
    <scope>NUCLEOTIDE SEQUENCE [LARGE SCALE GENOMIC DNA]</scope>
    <source>
        <strain evidence="5 8">ATCC 25591</strain>
    </source>
</reference>
<feature type="transmembrane region" description="Helical" evidence="2">
    <location>
        <begin position="26"/>
        <end position="53"/>
    </location>
</feature>
<evidence type="ECO:0000313" key="3">
    <source>
        <dbReference type="EMBL" id="ASI54083.1"/>
    </source>
</evidence>
<sequence length="313" mass="36366">MNPEFTPQIPPYQDAKEMYEKNKRSYIPWFIGYLLILTVMFFITMTAILHLFIKKDVYITEYTKIWSSVANVEPATRAFTQWKVNIIENFVYFIAILGIIIWYIINFAKSVMNKDFGKFQPAFFYTLSFITFILIFNIFFNYRSLFNISAWNVAYILLLVNVGIFLFSFVIFYIIKRIVGEFIKLRILLNSKEAMGNGQFFNFDGSGNFNKANDINLNDLNSEPNSTLSEQANKTNADFYKSNLNSLSLDKLIIMAQKLNIYGAESFSKEQLIEKISHIFENDNKQTSSRSSTPEISKPEDKPKKDDGNNTIN</sequence>
<evidence type="ECO:0000256" key="2">
    <source>
        <dbReference type="SAM" id="Phobius"/>
    </source>
</evidence>
<feature type="transmembrane region" description="Helical" evidence="2">
    <location>
        <begin position="90"/>
        <end position="111"/>
    </location>
</feature>
<name>A0A063YLX0_9BACT</name>
<dbReference type="Proteomes" id="UP000294882">
    <property type="component" value="Unassembled WGS sequence"/>
</dbReference>
<dbReference type="EMBL" id="JASBCP010000002">
    <property type="protein sequence ID" value="MDI3048013.1"/>
    <property type="molecule type" value="Genomic_DNA"/>
</dbReference>
<dbReference type="GeneID" id="75105443"/>
<feature type="compositionally biased region" description="Basic and acidic residues" evidence="1">
    <location>
        <begin position="297"/>
        <end position="313"/>
    </location>
</feature>
<dbReference type="OrthoDB" id="396632at2"/>
<protein>
    <recommendedName>
        <fullName evidence="9">Rho termination factor N-terminal domain-containing protein</fullName>
    </recommendedName>
</protein>
<accession>A0A063YLX0</accession>
<keyword evidence="7" id="KW-1185">Reference proteome</keyword>
<feature type="transmembrane region" description="Helical" evidence="2">
    <location>
        <begin position="154"/>
        <end position="175"/>
    </location>
</feature>
<evidence type="ECO:0000313" key="4">
    <source>
        <dbReference type="EMBL" id="MDI3048013.1"/>
    </source>
</evidence>
<reference evidence="3 7" key="1">
    <citation type="submission" date="2014-06" db="EMBL/GenBank/DDBJ databases">
        <title>The Whole Genome Sequence of Mycoplasma hyosynoviae strain ATCC 27095.</title>
        <authorList>
            <person name="Calcutt M.J."/>
            <person name="Foecking M.F."/>
        </authorList>
    </citation>
    <scope>NUCLEOTIDE SEQUENCE [LARGE SCALE GENOMIC DNA]</scope>
    <source>
        <strain evidence="3 7">M60</strain>
    </source>
</reference>
<keyword evidence="2" id="KW-0812">Transmembrane</keyword>
<reference evidence="4" key="4">
    <citation type="submission" date="2023-04" db="EMBL/GenBank/DDBJ databases">
        <title>Genomes of recent Mycoplasma hyosynoviae isolates 2023.</title>
        <authorList>
            <person name="Spergser J."/>
        </authorList>
    </citation>
    <scope>NUCLEOTIDE SEQUENCE</scope>
    <source>
        <strain evidence="4">SN1J23N</strain>
    </source>
</reference>
<dbReference type="Proteomes" id="UP001233782">
    <property type="component" value="Unassembled WGS sequence"/>
</dbReference>
<evidence type="ECO:0000313" key="5">
    <source>
        <dbReference type="EMBL" id="TDU97745.1"/>
    </source>
</evidence>
<evidence type="ECO:0008006" key="9">
    <source>
        <dbReference type="Google" id="ProtNLM"/>
    </source>
</evidence>
<proteinExistence type="predicted"/>
<feature type="compositionally biased region" description="Polar residues" evidence="1">
    <location>
        <begin position="285"/>
        <end position="295"/>
    </location>
</feature>